<dbReference type="Proteomes" id="UP001159363">
    <property type="component" value="Chromosome 12"/>
</dbReference>
<reference evidence="2 3" key="1">
    <citation type="submission" date="2023-02" db="EMBL/GenBank/DDBJ databases">
        <title>LHISI_Scaffold_Assembly.</title>
        <authorList>
            <person name="Stuart O.P."/>
            <person name="Cleave R."/>
            <person name="Magrath M.J.L."/>
            <person name="Mikheyev A.S."/>
        </authorList>
    </citation>
    <scope>NUCLEOTIDE SEQUENCE [LARGE SCALE GENOMIC DNA]</scope>
    <source>
        <strain evidence="2">Daus_M_001</strain>
        <tissue evidence="2">Leg muscle</tissue>
    </source>
</reference>
<accession>A0ABQ9GBG7</accession>
<sequence length="165" mass="18087">MLNTPGGNSLITAGGCTQIGHRLAERIRSHGLGGSPNHTASSPRKRDAVSDHGRRRYAVPKCAPSFFQPNGNYAQASVAERCAWKQIKMCTYYSFIVRVRNMEEDCVSRVADAHVDLLIFSTGVRCFPGVGNPTRLHFSISFYVTLQKQRGPHVGGKGAPRWLSG</sequence>
<evidence type="ECO:0000256" key="1">
    <source>
        <dbReference type="SAM" id="MobiDB-lite"/>
    </source>
</evidence>
<protein>
    <submittedName>
        <fullName evidence="2">Uncharacterized protein</fullName>
    </submittedName>
</protein>
<evidence type="ECO:0000313" key="2">
    <source>
        <dbReference type="EMBL" id="KAJ8869522.1"/>
    </source>
</evidence>
<feature type="region of interest" description="Disordered" evidence="1">
    <location>
        <begin position="30"/>
        <end position="53"/>
    </location>
</feature>
<name>A0ABQ9GBG7_9NEOP</name>
<proteinExistence type="predicted"/>
<evidence type="ECO:0000313" key="3">
    <source>
        <dbReference type="Proteomes" id="UP001159363"/>
    </source>
</evidence>
<gene>
    <name evidence="2" type="ORF">PR048_028513</name>
</gene>
<comment type="caution">
    <text evidence="2">The sequence shown here is derived from an EMBL/GenBank/DDBJ whole genome shotgun (WGS) entry which is preliminary data.</text>
</comment>
<dbReference type="EMBL" id="JARBHB010000013">
    <property type="protein sequence ID" value="KAJ8869522.1"/>
    <property type="molecule type" value="Genomic_DNA"/>
</dbReference>
<organism evidence="2 3">
    <name type="scientific">Dryococelus australis</name>
    <dbReference type="NCBI Taxonomy" id="614101"/>
    <lineage>
        <taxon>Eukaryota</taxon>
        <taxon>Metazoa</taxon>
        <taxon>Ecdysozoa</taxon>
        <taxon>Arthropoda</taxon>
        <taxon>Hexapoda</taxon>
        <taxon>Insecta</taxon>
        <taxon>Pterygota</taxon>
        <taxon>Neoptera</taxon>
        <taxon>Polyneoptera</taxon>
        <taxon>Phasmatodea</taxon>
        <taxon>Verophasmatodea</taxon>
        <taxon>Anareolatae</taxon>
        <taxon>Phasmatidae</taxon>
        <taxon>Eurycanthinae</taxon>
        <taxon>Dryococelus</taxon>
    </lineage>
</organism>
<keyword evidence="3" id="KW-1185">Reference proteome</keyword>